<dbReference type="EMBL" id="QVXO01000029">
    <property type="protein sequence ID" value="RPJ90210.1"/>
    <property type="molecule type" value="Genomic_DNA"/>
</dbReference>
<evidence type="ECO:0000259" key="3">
    <source>
        <dbReference type="PROSITE" id="PS50404"/>
    </source>
</evidence>
<feature type="domain" description="GST C-terminal" evidence="4">
    <location>
        <begin position="86"/>
        <end position="207"/>
    </location>
</feature>
<dbReference type="Gene3D" id="3.40.30.10">
    <property type="entry name" value="Glutaredoxin"/>
    <property type="match status" value="1"/>
</dbReference>
<dbReference type="Gene3D" id="1.20.1050.10">
    <property type="match status" value="1"/>
</dbReference>
<gene>
    <name evidence="5" type="ORF">DY367_18645</name>
</gene>
<comment type="similarity">
    <text evidence="1">Belongs to the GST superfamily.</text>
</comment>
<evidence type="ECO:0000313" key="6">
    <source>
        <dbReference type="Proteomes" id="UP000285324"/>
    </source>
</evidence>
<dbReference type="InterPro" id="IPR004046">
    <property type="entry name" value="GST_C"/>
</dbReference>
<evidence type="ECO:0000256" key="1">
    <source>
        <dbReference type="ARBA" id="ARBA00007409"/>
    </source>
</evidence>
<protein>
    <submittedName>
        <fullName evidence="5">Glutathione S-transferase</fullName>
    </submittedName>
</protein>
<dbReference type="Pfam" id="PF00043">
    <property type="entry name" value="GST_C"/>
    <property type="match status" value="1"/>
</dbReference>
<dbReference type="PROSITE" id="PS50404">
    <property type="entry name" value="GST_NTER"/>
    <property type="match status" value="1"/>
</dbReference>
<dbReference type="PANTHER" id="PTHR44051">
    <property type="entry name" value="GLUTATHIONE S-TRANSFERASE-RELATED"/>
    <property type="match status" value="1"/>
</dbReference>
<proteinExistence type="inferred from homology"/>
<evidence type="ECO:0000313" key="5">
    <source>
        <dbReference type="EMBL" id="RPJ90210.1"/>
    </source>
</evidence>
<organism evidence="5 6">
    <name type="scientific">Alcaligenes xylosoxydans xylosoxydans</name>
    <name type="common">Achromobacter xylosoxidans</name>
    <dbReference type="NCBI Taxonomy" id="85698"/>
    <lineage>
        <taxon>Bacteria</taxon>
        <taxon>Pseudomonadati</taxon>
        <taxon>Pseudomonadota</taxon>
        <taxon>Betaproteobacteria</taxon>
        <taxon>Burkholderiales</taxon>
        <taxon>Alcaligenaceae</taxon>
        <taxon>Achromobacter</taxon>
    </lineage>
</organism>
<dbReference type="SFLD" id="SFLDG01150">
    <property type="entry name" value="Main.1:_Beta-like"/>
    <property type="match status" value="1"/>
</dbReference>
<reference evidence="5 6" key="1">
    <citation type="submission" date="2018-08" db="EMBL/GenBank/DDBJ databases">
        <title>Achromobacter xylosoxidans Genome sequencing and assembly.</title>
        <authorList>
            <person name="Wang R."/>
            <person name="Rensing C."/>
            <person name="Li Y."/>
        </authorList>
    </citation>
    <scope>NUCLEOTIDE SEQUENCE [LARGE SCALE GENOMIC DNA]</scope>
    <source>
        <strain evidence="5 6">GD003A</strain>
    </source>
</reference>
<dbReference type="RefSeq" id="WP_118933271.1">
    <property type="nucleotide sequence ID" value="NZ_CP061008.1"/>
</dbReference>
<dbReference type="Proteomes" id="UP000285324">
    <property type="component" value="Unassembled WGS sequence"/>
</dbReference>
<dbReference type="AlphaFoldDB" id="A0A424WAD8"/>
<dbReference type="SFLD" id="SFLDS00019">
    <property type="entry name" value="Glutathione_Transferase_(cytos"/>
    <property type="match status" value="1"/>
</dbReference>
<dbReference type="InterPro" id="IPR004045">
    <property type="entry name" value="Glutathione_S-Trfase_N"/>
</dbReference>
<feature type="domain" description="GST N-terminal" evidence="3">
    <location>
        <begin position="1"/>
        <end position="81"/>
    </location>
</feature>
<dbReference type="SFLD" id="SFLDG00358">
    <property type="entry name" value="Main_(cytGST)"/>
    <property type="match status" value="1"/>
</dbReference>
<dbReference type="PROSITE" id="PS50405">
    <property type="entry name" value="GST_CTER"/>
    <property type="match status" value="1"/>
</dbReference>
<dbReference type="InterPro" id="IPR036282">
    <property type="entry name" value="Glutathione-S-Trfase_C_sf"/>
</dbReference>
<dbReference type="InterPro" id="IPR010987">
    <property type="entry name" value="Glutathione-S-Trfase_C-like"/>
</dbReference>
<dbReference type="FunFam" id="3.40.30.10:FF:000039">
    <property type="entry name" value="Glutathione S-transferase domain"/>
    <property type="match status" value="1"/>
</dbReference>
<sequence>MLKILGKASSINVRKVLWTCAELDLPFEREDWGSGFQPTGDPAFLALNPNAMVPVIQDGDFVLWESNSIIRYLAAQYGGQRLYPVEPRLRARVDQWMDWQATDLNRAWSYAFMALVRESPAHRDRAAIEASCREWARYMAILDQRLEQAGGYVAGPAFSLADIPVGLSVNRWFGTPFEKPRLPAVAAYYDRLAERAGYQLYGRNGTA</sequence>
<dbReference type="SUPFAM" id="SSF47616">
    <property type="entry name" value="GST C-terminal domain-like"/>
    <property type="match status" value="1"/>
</dbReference>
<dbReference type="PANTHER" id="PTHR44051:SF19">
    <property type="entry name" value="DISULFIDE-BOND OXIDOREDUCTASE YFCG"/>
    <property type="match status" value="1"/>
</dbReference>
<accession>A0A424WAD8</accession>
<dbReference type="CDD" id="cd03047">
    <property type="entry name" value="GST_N_2"/>
    <property type="match status" value="1"/>
</dbReference>
<name>A0A424WAD8_ALCXX</name>
<dbReference type="OrthoDB" id="5958450at2"/>
<dbReference type="InterPro" id="IPR040079">
    <property type="entry name" value="Glutathione_S-Trfase"/>
</dbReference>
<evidence type="ECO:0000259" key="4">
    <source>
        <dbReference type="PROSITE" id="PS50405"/>
    </source>
</evidence>
<keyword evidence="2 5" id="KW-0808">Transferase</keyword>
<dbReference type="InterPro" id="IPR036249">
    <property type="entry name" value="Thioredoxin-like_sf"/>
</dbReference>
<dbReference type="Pfam" id="PF13417">
    <property type="entry name" value="GST_N_3"/>
    <property type="match status" value="1"/>
</dbReference>
<dbReference type="GO" id="GO:0016740">
    <property type="term" value="F:transferase activity"/>
    <property type="evidence" value="ECO:0007669"/>
    <property type="project" value="UniProtKB-KW"/>
</dbReference>
<dbReference type="SUPFAM" id="SSF52833">
    <property type="entry name" value="Thioredoxin-like"/>
    <property type="match status" value="1"/>
</dbReference>
<dbReference type="CDD" id="cd03180">
    <property type="entry name" value="GST_C_2"/>
    <property type="match status" value="1"/>
</dbReference>
<evidence type="ECO:0000256" key="2">
    <source>
        <dbReference type="ARBA" id="ARBA00022679"/>
    </source>
</evidence>
<comment type="caution">
    <text evidence="5">The sequence shown here is derived from an EMBL/GenBank/DDBJ whole genome shotgun (WGS) entry which is preliminary data.</text>
</comment>